<keyword evidence="1" id="KW-0472">Membrane</keyword>
<evidence type="ECO:0000256" key="1">
    <source>
        <dbReference type="SAM" id="Phobius"/>
    </source>
</evidence>
<dbReference type="Proteomes" id="UP001367508">
    <property type="component" value="Unassembled WGS sequence"/>
</dbReference>
<accession>A0AAN9KR38</accession>
<feature type="transmembrane region" description="Helical" evidence="1">
    <location>
        <begin position="6"/>
        <end position="23"/>
    </location>
</feature>
<reference evidence="2 3" key="1">
    <citation type="submission" date="2024-01" db="EMBL/GenBank/DDBJ databases">
        <title>The genomes of 5 underutilized Papilionoideae crops provide insights into root nodulation and disease resistanc.</title>
        <authorList>
            <person name="Jiang F."/>
        </authorList>
    </citation>
    <scope>NUCLEOTIDE SEQUENCE [LARGE SCALE GENOMIC DNA]</scope>
    <source>
        <strain evidence="2">LVBAO_FW01</strain>
        <tissue evidence="2">Leaves</tissue>
    </source>
</reference>
<proteinExistence type="predicted"/>
<comment type="caution">
    <text evidence="2">The sequence shown here is derived from an EMBL/GenBank/DDBJ whole genome shotgun (WGS) entry which is preliminary data.</text>
</comment>
<keyword evidence="1" id="KW-0812">Transmembrane</keyword>
<gene>
    <name evidence="2" type="ORF">VNO77_32266</name>
</gene>
<dbReference type="EMBL" id="JAYMYQ010000007">
    <property type="protein sequence ID" value="KAK7321526.1"/>
    <property type="molecule type" value="Genomic_DNA"/>
</dbReference>
<evidence type="ECO:0000313" key="3">
    <source>
        <dbReference type="Proteomes" id="UP001367508"/>
    </source>
</evidence>
<dbReference type="AlphaFoldDB" id="A0AAN9KR38"/>
<sequence length="93" mass="10787">MLNLGAFLFPSAFCCFSIFNYLFDTMLKLSYLHKIIEKANAIEIIGAGSDDQNSEAIIHNLKPIQWHTRFSDYINILNFLEERESDIVWQVTV</sequence>
<organism evidence="2 3">
    <name type="scientific">Canavalia gladiata</name>
    <name type="common">Sword bean</name>
    <name type="synonym">Dolichos gladiatus</name>
    <dbReference type="NCBI Taxonomy" id="3824"/>
    <lineage>
        <taxon>Eukaryota</taxon>
        <taxon>Viridiplantae</taxon>
        <taxon>Streptophyta</taxon>
        <taxon>Embryophyta</taxon>
        <taxon>Tracheophyta</taxon>
        <taxon>Spermatophyta</taxon>
        <taxon>Magnoliopsida</taxon>
        <taxon>eudicotyledons</taxon>
        <taxon>Gunneridae</taxon>
        <taxon>Pentapetalae</taxon>
        <taxon>rosids</taxon>
        <taxon>fabids</taxon>
        <taxon>Fabales</taxon>
        <taxon>Fabaceae</taxon>
        <taxon>Papilionoideae</taxon>
        <taxon>50 kb inversion clade</taxon>
        <taxon>NPAAA clade</taxon>
        <taxon>indigoferoid/millettioid clade</taxon>
        <taxon>Phaseoleae</taxon>
        <taxon>Canavalia</taxon>
    </lineage>
</organism>
<evidence type="ECO:0000313" key="2">
    <source>
        <dbReference type="EMBL" id="KAK7321526.1"/>
    </source>
</evidence>
<protein>
    <submittedName>
        <fullName evidence="2">Uncharacterized protein</fullName>
    </submittedName>
</protein>
<keyword evidence="3" id="KW-1185">Reference proteome</keyword>
<name>A0AAN9KR38_CANGL</name>
<keyword evidence="1" id="KW-1133">Transmembrane helix</keyword>